<evidence type="ECO:0000256" key="1">
    <source>
        <dbReference type="ARBA" id="ARBA00004049"/>
    </source>
</evidence>
<keyword evidence="6" id="KW-0539">Nucleus</keyword>
<organism evidence="9">
    <name type="scientific">Tetraselmis chuii</name>
    <dbReference type="NCBI Taxonomy" id="63592"/>
    <lineage>
        <taxon>Eukaryota</taxon>
        <taxon>Viridiplantae</taxon>
        <taxon>Chlorophyta</taxon>
        <taxon>core chlorophytes</taxon>
        <taxon>Chlorodendrophyceae</taxon>
        <taxon>Chlorodendrales</taxon>
        <taxon>Chlorodendraceae</taxon>
        <taxon>Tetraselmis</taxon>
    </lineage>
</organism>
<dbReference type="GO" id="GO:0003677">
    <property type="term" value="F:DNA binding"/>
    <property type="evidence" value="ECO:0007669"/>
    <property type="project" value="UniProtKB-KW"/>
</dbReference>
<keyword evidence="3" id="KW-0175">Coiled coil</keyword>
<feature type="compositionally biased region" description="Basic residues" evidence="7">
    <location>
        <begin position="207"/>
        <end position="217"/>
    </location>
</feature>
<keyword evidence="2" id="KW-0805">Transcription regulation</keyword>
<dbReference type="Pfam" id="PF02042">
    <property type="entry name" value="RWP-RK"/>
    <property type="match status" value="1"/>
</dbReference>
<dbReference type="PANTHER" id="PTHR46373:SF2">
    <property type="entry name" value="RWP-RK DOMAIN-CONTAINING PROTEIN"/>
    <property type="match status" value="1"/>
</dbReference>
<feature type="region of interest" description="Disordered" evidence="7">
    <location>
        <begin position="203"/>
        <end position="230"/>
    </location>
</feature>
<dbReference type="InterPro" id="IPR003035">
    <property type="entry name" value="RWP-RK_dom"/>
</dbReference>
<feature type="region of interest" description="Disordered" evidence="7">
    <location>
        <begin position="492"/>
        <end position="515"/>
    </location>
</feature>
<evidence type="ECO:0000313" key="9">
    <source>
        <dbReference type="EMBL" id="CAD9199723.1"/>
    </source>
</evidence>
<dbReference type="PROSITE" id="PS51519">
    <property type="entry name" value="RWP_RK"/>
    <property type="match status" value="1"/>
</dbReference>
<evidence type="ECO:0000256" key="3">
    <source>
        <dbReference type="ARBA" id="ARBA00023054"/>
    </source>
</evidence>
<dbReference type="PANTHER" id="PTHR46373">
    <property type="entry name" value="PROTEIN RKD4"/>
    <property type="match status" value="1"/>
</dbReference>
<dbReference type="AlphaFoldDB" id="A0A7S1SJB9"/>
<evidence type="ECO:0000259" key="8">
    <source>
        <dbReference type="PROSITE" id="PS51519"/>
    </source>
</evidence>
<feature type="compositionally biased region" description="Basic residues" evidence="7">
    <location>
        <begin position="83"/>
        <end position="97"/>
    </location>
</feature>
<dbReference type="GO" id="GO:0003700">
    <property type="term" value="F:DNA-binding transcription factor activity"/>
    <property type="evidence" value="ECO:0007669"/>
    <property type="project" value="InterPro"/>
</dbReference>
<comment type="function">
    <text evidence="1">Putative transcription factor.</text>
</comment>
<gene>
    <name evidence="9" type="ORF">TCHU04912_LOCUS1956</name>
</gene>
<evidence type="ECO:0000256" key="7">
    <source>
        <dbReference type="SAM" id="MobiDB-lite"/>
    </source>
</evidence>
<accession>A0A7S1SJB9</accession>
<keyword evidence="4" id="KW-0238">DNA-binding</keyword>
<dbReference type="EMBL" id="HBGG01004164">
    <property type="protein sequence ID" value="CAD9199723.1"/>
    <property type="molecule type" value="Transcribed_RNA"/>
</dbReference>
<sequence>MGGAQPDKEAPAGFEGGTVLDGCKYSDITQAREDGSSGLTHSDKAVFSDSGTFQSLAEMICERRDTEVGYVDVKLSEGGAHKSAGKGAKKPSSRKSAGRMSSEITKEELAQCFHLPSELACKRLGIGLTVLKRQCRKYGIQRWPFRKMKSLDRLIENIQASVTPGDTSNEFAKSVEELRNQRERMEKGLELELDEDTKKLQQAYSKANHKMRRQSQRRRPDGTLENIIVGDSDEEGPIALDTIENLSTLLSALGQNDASHLVAQFIGQAPPGRAVSGEVDAFSPSGQVGQMNYALAAFIAMQQQQQQLLSEGVNAIRQGTHNIEALGFQESGGMVKEAPKASKQDTASEQMEHQTLRSGGEYEGCLETENVNGQVFDAPRANASVNTGEVLAQDGVSQVQKPSSRKRYAIKEVRALPGPPKKKIPLVLSHAERSDIKVSNQNKMRPGGRTAMMTDPFPKVAEICTVRTQNGARGSAKRKAEAEAEVQFKGGMKKCGRTKRRAPTPPPKQAVGKEDEGMSAANTLASLASIADLLEQEGDKVIGKSHGGNQRFPVVGDKYCPSEVPGSDKTLLCEVDVLARLQIYAQQMGYFLQSTTVLPLKSGVWPVSR</sequence>
<feature type="compositionally biased region" description="Basic residues" evidence="7">
    <location>
        <begin position="492"/>
        <end position="502"/>
    </location>
</feature>
<reference evidence="9" key="1">
    <citation type="submission" date="2021-01" db="EMBL/GenBank/DDBJ databases">
        <authorList>
            <person name="Corre E."/>
            <person name="Pelletier E."/>
            <person name="Niang G."/>
            <person name="Scheremetjew M."/>
            <person name="Finn R."/>
            <person name="Kale V."/>
            <person name="Holt S."/>
            <person name="Cochrane G."/>
            <person name="Meng A."/>
            <person name="Brown T."/>
            <person name="Cohen L."/>
        </authorList>
    </citation>
    <scope>NUCLEOTIDE SEQUENCE</scope>
    <source>
        <strain evidence="9">PLY429</strain>
    </source>
</reference>
<keyword evidence="5" id="KW-0804">Transcription</keyword>
<name>A0A7S1SJB9_9CHLO</name>
<proteinExistence type="predicted"/>
<evidence type="ECO:0000256" key="6">
    <source>
        <dbReference type="ARBA" id="ARBA00023242"/>
    </source>
</evidence>
<feature type="domain" description="RWP-RK" evidence="8">
    <location>
        <begin position="84"/>
        <end position="173"/>
    </location>
</feature>
<protein>
    <recommendedName>
        <fullName evidence="8">RWP-RK domain-containing protein</fullName>
    </recommendedName>
</protein>
<dbReference type="InterPro" id="IPR044607">
    <property type="entry name" value="RKD-like"/>
</dbReference>
<evidence type="ECO:0000256" key="4">
    <source>
        <dbReference type="ARBA" id="ARBA00023125"/>
    </source>
</evidence>
<evidence type="ECO:0000256" key="2">
    <source>
        <dbReference type="ARBA" id="ARBA00023015"/>
    </source>
</evidence>
<evidence type="ECO:0000256" key="5">
    <source>
        <dbReference type="ARBA" id="ARBA00023163"/>
    </source>
</evidence>
<feature type="region of interest" description="Disordered" evidence="7">
    <location>
        <begin position="79"/>
        <end position="101"/>
    </location>
</feature>